<sequence length="119" mass="13636">IATESLSYILPFTQSLQSEAKDIVQAVTEIVYLKTVLSNLRENVFAYHNQWFIALEKTHGSNIQAETQSEYFQRVITIPIIDYIIAEINSHFSQHQKTALHGLSLIPLVLVEKTMEDMQ</sequence>
<accession>A0A1X7UZK5</accession>
<proteinExistence type="predicted"/>
<reference evidence="1" key="1">
    <citation type="submission" date="2017-05" db="UniProtKB">
        <authorList>
            <consortium name="EnsemblMetazoa"/>
        </authorList>
    </citation>
    <scope>IDENTIFICATION</scope>
</reference>
<dbReference type="InParanoid" id="A0A1X7UZK5"/>
<dbReference type="EnsemblMetazoa" id="Aqu2.1.32782_001">
    <property type="protein sequence ID" value="Aqu2.1.32782_001"/>
    <property type="gene ID" value="Aqu2.1.32782"/>
</dbReference>
<organism evidence="1">
    <name type="scientific">Amphimedon queenslandica</name>
    <name type="common">Sponge</name>
    <dbReference type="NCBI Taxonomy" id="400682"/>
    <lineage>
        <taxon>Eukaryota</taxon>
        <taxon>Metazoa</taxon>
        <taxon>Porifera</taxon>
        <taxon>Demospongiae</taxon>
        <taxon>Heteroscleromorpha</taxon>
        <taxon>Haplosclerida</taxon>
        <taxon>Niphatidae</taxon>
        <taxon>Amphimedon</taxon>
    </lineage>
</organism>
<name>A0A1X7UZK5_AMPQE</name>
<protein>
    <submittedName>
        <fullName evidence="1">Uncharacterized protein</fullName>
    </submittedName>
</protein>
<evidence type="ECO:0000313" key="1">
    <source>
        <dbReference type="EnsemblMetazoa" id="Aqu2.1.32782_001"/>
    </source>
</evidence>
<dbReference type="AlphaFoldDB" id="A0A1X7UZK5"/>